<accession>T1GJ11</accession>
<feature type="compositionally biased region" description="Low complexity" evidence="1">
    <location>
        <begin position="61"/>
        <end position="71"/>
    </location>
</feature>
<organism evidence="2 3">
    <name type="scientific">Megaselia scalaris</name>
    <name type="common">Humpbacked fly</name>
    <name type="synonym">Phora scalaris</name>
    <dbReference type="NCBI Taxonomy" id="36166"/>
    <lineage>
        <taxon>Eukaryota</taxon>
        <taxon>Metazoa</taxon>
        <taxon>Ecdysozoa</taxon>
        <taxon>Arthropoda</taxon>
        <taxon>Hexapoda</taxon>
        <taxon>Insecta</taxon>
        <taxon>Pterygota</taxon>
        <taxon>Neoptera</taxon>
        <taxon>Endopterygota</taxon>
        <taxon>Diptera</taxon>
        <taxon>Brachycera</taxon>
        <taxon>Muscomorpha</taxon>
        <taxon>Platypezoidea</taxon>
        <taxon>Phoridae</taxon>
        <taxon>Megaseliini</taxon>
        <taxon>Megaselia</taxon>
    </lineage>
</organism>
<dbReference type="AlphaFoldDB" id="T1GJ11"/>
<sequence length="133" mass="14866">AERLATGRNENEQSSELHSSSESAYDLHFSSEPDCDMPLSQQHKQREKSQKRANIHEQSSELHSSFESGSHVGPKIKRNMTKPKTWPTQVSPRYPNIHEQSSELHSSSESGSLAHVGPKIKSISEYILGTVTL</sequence>
<dbReference type="Proteomes" id="UP000015102">
    <property type="component" value="Unassembled WGS sequence"/>
</dbReference>
<keyword evidence="3" id="KW-1185">Reference proteome</keyword>
<evidence type="ECO:0000313" key="2">
    <source>
        <dbReference type="EnsemblMetazoa" id="MESCA003450-PA"/>
    </source>
</evidence>
<name>T1GJ11_MEGSC</name>
<feature type="compositionally biased region" description="Low complexity" evidence="1">
    <location>
        <begin position="12"/>
        <end position="23"/>
    </location>
</feature>
<protein>
    <submittedName>
        <fullName evidence="2">Uncharacterized protein</fullName>
    </submittedName>
</protein>
<feature type="region of interest" description="Disordered" evidence="1">
    <location>
        <begin position="1"/>
        <end position="115"/>
    </location>
</feature>
<evidence type="ECO:0000256" key="1">
    <source>
        <dbReference type="SAM" id="MobiDB-lite"/>
    </source>
</evidence>
<dbReference type="EnsemblMetazoa" id="MESCA003450-RA">
    <property type="protein sequence ID" value="MESCA003450-PA"/>
    <property type="gene ID" value="MESCA003450"/>
</dbReference>
<proteinExistence type="predicted"/>
<feature type="compositionally biased region" description="Low complexity" evidence="1">
    <location>
        <begin position="103"/>
        <end position="113"/>
    </location>
</feature>
<feature type="compositionally biased region" description="Basic and acidic residues" evidence="1">
    <location>
        <begin position="1"/>
        <end position="11"/>
    </location>
</feature>
<reference evidence="3" key="1">
    <citation type="submission" date="2013-02" db="EMBL/GenBank/DDBJ databases">
        <authorList>
            <person name="Hughes D."/>
        </authorList>
    </citation>
    <scope>NUCLEOTIDE SEQUENCE</scope>
    <source>
        <strain>Durham</strain>
        <strain evidence="3">NC isolate 2 -- Noor lab</strain>
    </source>
</reference>
<feature type="compositionally biased region" description="Basic and acidic residues" evidence="1">
    <location>
        <begin position="47"/>
        <end position="60"/>
    </location>
</feature>
<reference evidence="2" key="2">
    <citation type="submission" date="2015-06" db="UniProtKB">
        <authorList>
            <consortium name="EnsemblMetazoa"/>
        </authorList>
    </citation>
    <scope>IDENTIFICATION</scope>
</reference>
<dbReference type="HOGENOM" id="CLU_1911905_0_0_1"/>
<evidence type="ECO:0000313" key="3">
    <source>
        <dbReference type="Proteomes" id="UP000015102"/>
    </source>
</evidence>
<dbReference type="EMBL" id="CAQQ02139223">
    <property type="status" value="NOT_ANNOTATED_CDS"/>
    <property type="molecule type" value="Genomic_DNA"/>
</dbReference>